<evidence type="ECO:0000313" key="3">
    <source>
        <dbReference type="Proteomes" id="UP000594800"/>
    </source>
</evidence>
<dbReference type="InterPro" id="IPR025333">
    <property type="entry name" value="DUF4239"/>
</dbReference>
<keyword evidence="1" id="KW-1133">Transmembrane helix</keyword>
<name>A0A7S9LNA8_9RHOB</name>
<keyword evidence="3" id="KW-1185">Reference proteome</keyword>
<proteinExistence type="predicted"/>
<dbReference type="KEGG" id="poz:I0K15_10385"/>
<organism evidence="2 3">
    <name type="scientific">Pontivivens ytuae</name>
    <dbReference type="NCBI Taxonomy" id="2789856"/>
    <lineage>
        <taxon>Bacteria</taxon>
        <taxon>Pseudomonadati</taxon>
        <taxon>Pseudomonadota</taxon>
        <taxon>Alphaproteobacteria</taxon>
        <taxon>Rhodobacterales</taxon>
        <taxon>Paracoccaceae</taxon>
        <taxon>Pontivivens</taxon>
    </lineage>
</organism>
<evidence type="ECO:0000256" key="1">
    <source>
        <dbReference type="SAM" id="Phobius"/>
    </source>
</evidence>
<keyword evidence="1" id="KW-0812">Transmembrane</keyword>
<dbReference type="AlphaFoldDB" id="A0A7S9LNA8"/>
<evidence type="ECO:0000313" key="2">
    <source>
        <dbReference type="EMBL" id="QPH52243.1"/>
    </source>
</evidence>
<feature type="transmembrane region" description="Helical" evidence="1">
    <location>
        <begin position="169"/>
        <end position="191"/>
    </location>
</feature>
<protein>
    <recommendedName>
        <fullName evidence="4">DUF4239 domain-containing protein</fullName>
    </recommendedName>
</protein>
<feature type="transmembrane region" description="Helical" evidence="1">
    <location>
        <begin position="203"/>
        <end position="223"/>
    </location>
</feature>
<dbReference type="Proteomes" id="UP000594800">
    <property type="component" value="Chromosome"/>
</dbReference>
<evidence type="ECO:0008006" key="4">
    <source>
        <dbReference type="Google" id="ProtNLM"/>
    </source>
</evidence>
<reference evidence="2 3" key="1">
    <citation type="submission" date="2020-11" db="EMBL/GenBank/DDBJ databases">
        <title>Description of Pontivivens ytuae sp. nov. isolated from deep sea sediment of Mariana Trench.</title>
        <authorList>
            <person name="Wang Z."/>
            <person name="Sun Q.-L."/>
            <person name="Xu X.-D."/>
            <person name="Tang Y.-Z."/>
            <person name="Zhang J."/>
        </authorList>
    </citation>
    <scope>NUCLEOTIDE SEQUENCE [LARGE SCALE GENOMIC DNA]</scope>
    <source>
        <strain evidence="2 3">MT2928</strain>
    </source>
</reference>
<dbReference type="Pfam" id="PF14023">
    <property type="entry name" value="Bestrophin-like"/>
    <property type="match status" value="1"/>
</dbReference>
<gene>
    <name evidence="2" type="ORF">I0K15_10385</name>
</gene>
<feature type="transmembrane region" description="Helical" evidence="1">
    <location>
        <begin position="40"/>
        <end position="57"/>
    </location>
</feature>
<sequence length="250" mass="27161">MVFVLAVVATITVVCSIQVVGHRVLRHRFTEDTPDFAASIAFRIAALHGLIVALIFAQEMFEYQQLEIGLVQEATAIGDLHYDIARYGGADVEAVRTALLDYTRIAMGPEWVALSEDATLLGAAWHEREAVYEIVLNLEPETARQETLRTHMIADLQLIAELREVREGIALTAFTGLFWLAATAGIVLTTLCLVCYTPGVMNLMLLSIFGGFNGLVLALVYGLSNPFAAPGALEPVAFARVLEADLLAAD</sequence>
<dbReference type="EMBL" id="CP064942">
    <property type="protein sequence ID" value="QPH52243.1"/>
    <property type="molecule type" value="Genomic_DNA"/>
</dbReference>
<keyword evidence="1" id="KW-0472">Membrane</keyword>
<accession>A0A7S9LNA8</accession>
<dbReference type="RefSeq" id="WP_196101457.1">
    <property type="nucleotide sequence ID" value="NZ_CP064942.1"/>
</dbReference>